<accession>A0A8J5XT19</accession>
<evidence type="ECO:0000313" key="2">
    <source>
        <dbReference type="EMBL" id="KAG8467385.1"/>
    </source>
</evidence>
<evidence type="ECO:0000256" key="1">
    <source>
        <dbReference type="SAM" id="SignalP"/>
    </source>
</evidence>
<organism evidence="2 3">
    <name type="scientific">Diacronema lutheri</name>
    <name type="common">Unicellular marine alga</name>
    <name type="synonym">Monochrysis lutheri</name>
    <dbReference type="NCBI Taxonomy" id="2081491"/>
    <lineage>
        <taxon>Eukaryota</taxon>
        <taxon>Haptista</taxon>
        <taxon>Haptophyta</taxon>
        <taxon>Pavlovophyceae</taxon>
        <taxon>Pavlovales</taxon>
        <taxon>Pavlovaceae</taxon>
        <taxon>Diacronema</taxon>
    </lineage>
</organism>
<sequence length="310" mass="34015">MLQVALALSCLAGCCCAPGRAALSSRTIPICARAGIIGRAGRPSAFTTYASVSSASLTAIARTRAVFMRVHADEIPQPDDDEAIIERRSSLMASGRTKTCSARSTAGRTRCVMATLPPRPSLPPAWSFIASKLPDDIRAVLEDMVKQMEDKVTLINEFNDKLIAAKDEVIIAKNETIVQLQHELKDKAKSNDKLVMAKENLIADKNERIVNMEHKVREAEARRLKDLGHYQVVYELRDTFDWLLRCAYPGTITGGCYTPQPMPALDAKSAVLKELEETRMVEDEAGRSADGPHAIRRAQRAWTGLGHSAT</sequence>
<proteinExistence type="predicted"/>
<dbReference type="Proteomes" id="UP000751190">
    <property type="component" value="Unassembled WGS sequence"/>
</dbReference>
<keyword evidence="1" id="KW-0732">Signal</keyword>
<evidence type="ECO:0000313" key="3">
    <source>
        <dbReference type="Proteomes" id="UP000751190"/>
    </source>
</evidence>
<protein>
    <submittedName>
        <fullName evidence="2">Uncharacterized protein</fullName>
    </submittedName>
</protein>
<feature type="signal peptide" evidence="1">
    <location>
        <begin position="1"/>
        <end position="16"/>
    </location>
</feature>
<name>A0A8J5XT19_DIALT</name>
<comment type="caution">
    <text evidence="2">The sequence shown here is derived from an EMBL/GenBank/DDBJ whole genome shotgun (WGS) entry which is preliminary data.</text>
</comment>
<keyword evidence="3" id="KW-1185">Reference proteome</keyword>
<gene>
    <name evidence="2" type="ORF">KFE25_000701</name>
</gene>
<dbReference type="AlphaFoldDB" id="A0A8J5XT19"/>
<feature type="chain" id="PRO_5035192068" evidence="1">
    <location>
        <begin position="17"/>
        <end position="310"/>
    </location>
</feature>
<reference evidence="2" key="1">
    <citation type="submission" date="2021-05" db="EMBL/GenBank/DDBJ databases">
        <title>The genome of the haptophyte Pavlova lutheri (Diacronema luteri, Pavlovales) - a model for lipid biosynthesis in eukaryotic algae.</title>
        <authorList>
            <person name="Hulatt C.J."/>
            <person name="Posewitz M.C."/>
        </authorList>
    </citation>
    <scope>NUCLEOTIDE SEQUENCE</scope>
    <source>
        <strain evidence="2">NIVA-4/92</strain>
    </source>
</reference>
<dbReference type="EMBL" id="JAGTXO010000006">
    <property type="protein sequence ID" value="KAG8467385.1"/>
    <property type="molecule type" value="Genomic_DNA"/>
</dbReference>